<evidence type="ECO:0000313" key="4">
    <source>
        <dbReference type="EMBL" id="VFT99633.1"/>
    </source>
</evidence>
<dbReference type="AlphaFoldDB" id="A0A485LLN3"/>
<organism evidence="4 5">
    <name type="scientific">Aphanomyces stellatus</name>
    <dbReference type="NCBI Taxonomy" id="120398"/>
    <lineage>
        <taxon>Eukaryota</taxon>
        <taxon>Sar</taxon>
        <taxon>Stramenopiles</taxon>
        <taxon>Oomycota</taxon>
        <taxon>Saprolegniomycetes</taxon>
        <taxon>Saprolegniales</taxon>
        <taxon>Verrucalvaceae</taxon>
        <taxon>Aphanomyces</taxon>
    </lineage>
</organism>
<keyword evidence="5" id="KW-1185">Reference proteome</keyword>
<proteinExistence type="predicted"/>
<feature type="region of interest" description="Disordered" evidence="1">
    <location>
        <begin position="355"/>
        <end position="386"/>
    </location>
</feature>
<accession>A0A485LLN3</accession>
<gene>
    <name evidence="4" type="primary">Aste57867_22984</name>
    <name evidence="3" type="ORF">As57867_022913</name>
    <name evidence="4" type="ORF">ASTE57867_22984</name>
</gene>
<evidence type="ECO:0000313" key="3">
    <source>
        <dbReference type="EMBL" id="KAF0685056.1"/>
    </source>
</evidence>
<evidence type="ECO:0000256" key="2">
    <source>
        <dbReference type="SAM" id="Phobius"/>
    </source>
</evidence>
<dbReference type="EMBL" id="CAADRA010007248">
    <property type="protein sequence ID" value="VFT99633.1"/>
    <property type="molecule type" value="Genomic_DNA"/>
</dbReference>
<reference evidence="4 5" key="1">
    <citation type="submission" date="2019-03" db="EMBL/GenBank/DDBJ databases">
        <authorList>
            <person name="Gaulin E."/>
            <person name="Dumas B."/>
        </authorList>
    </citation>
    <scope>NUCLEOTIDE SEQUENCE [LARGE SCALE GENOMIC DNA]</scope>
    <source>
        <strain evidence="4">CBS 568.67</strain>
    </source>
</reference>
<dbReference type="Proteomes" id="UP000332933">
    <property type="component" value="Unassembled WGS sequence"/>
</dbReference>
<keyword evidence="2" id="KW-1133">Transmembrane helix</keyword>
<dbReference type="EMBL" id="VJMH01007222">
    <property type="protein sequence ID" value="KAF0685056.1"/>
    <property type="molecule type" value="Genomic_DNA"/>
</dbReference>
<name>A0A485LLN3_9STRA</name>
<protein>
    <submittedName>
        <fullName evidence="4">Aste57867_22984 protein</fullName>
    </submittedName>
</protein>
<sequence length="517" mass="57624">MPPIGERPPADAFQSHKYVVDTRSQFGVSGHSMGNSFSTQSVQLPDDLPETLDKWSKQIHAYIVDAGDDLDSRDLARRILPATVRSTNPRTFLIGASLQAPVARALVHAHPLLIEEGIELVTNLAMTLGDDLRPFLIKVIKIIMHDTKCSQKLCIQSLARLAVFDITCIAECFGECIYLDGTSTTFLGFLDDVAHDLGRMRQMYYHILRSVVDGPTLVHLGPDAYDILLRLLLDCLCQFREPLRQNVVVVMHRALESEKFPSLWANGWDKATKKRFKDALPESRRIAKLWAMEKYAESPPPRRHWVKASGQPPAAPSPSIGTAKRRPLSSIGRLPNDVDISSIPGDLSHVDAMLFDDDTLPPRPEPPPRRPTPKKRSTPRVATVPPLVFPSSPAKSAWTTAHLTWRWDVNHVLWGVLLVSLVFAFLGATHGMLAFAQDFEAWKQRIALGDYQSSIDRSEREVHRAAWRLKELARGVTQTTAKAPQWTEDHAHARAISAAWDAIHTQLQPPGSTSPAP</sequence>
<keyword evidence="2" id="KW-0812">Transmembrane</keyword>
<feature type="region of interest" description="Disordered" evidence="1">
    <location>
        <begin position="300"/>
        <end position="333"/>
    </location>
</feature>
<feature type="transmembrane region" description="Helical" evidence="2">
    <location>
        <begin position="412"/>
        <end position="436"/>
    </location>
</feature>
<reference evidence="3" key="2">
    <citation type="submission" date="2019-06" db="EMBL/GenBank/DDBJ databases">
        <title>Genomics analysis of Aphanomyces spp. identifies a new class of oomycete effector associated with host adaptation.</title>
        <authorList>
            <person name="Gaulin E."/>
        </authorList>
    </citation>
    <scope>NUCLEOTIDE SEQUENCE</scope>
    <source>
        <strain evidence="3">CBS 578.67</strain>
    </source>
</reference>
<keyword evidence="2" id="KW-0472">Membrane</keyword>
<evidence type="ECO:0000313" key="5">
    <source>
        <dbReference type="Proteomes" id="UP000332933"/>
    </source>
</evidence>
<dbReference type="OrthoDB" id="75153at2759"/>
<evidence type="ECO:0000256" key="1">
    <source>
        <dbReference type="SAM" id="MobiDB-lite"/>
    </source>
</evidence>